<dbReference type="InterPro" id="IPR007743">
    <property type="entry name" value="Immunity-related_GTPase-like"/>
</dbReference>
<dbReference type="Ensembl" id="ENSCPOT00000035316.1">
    <property type="protein sequence ID" value="ENSCPOP00000025591.1"/>
    <property type="gene ID" value="ENSCPOG00000037129.1"/>
</dbReference>
<protein>
    <recommendedName>
        <fullName evidence="5">IRG-type G domain-containing protein</fullName>
    </recommendedName>
</protein>
<dbReference type="GO" id="GO:0005789">
    <property type="term" value="C:endoplasmic reticulum membrane"/>
    <property type="evidence" value="ECO:0007669"/>
    <property type="project" value="TreeGrafter"/>
</dbReference>
<feature type="domain" description="IRG-type G" evidence="5">
    <location>
        <begin position="73"/>
        <end position="255"/>
    </location>
</feature>
<dbReference type="SUPFAM" id="SSF52540">
    <property type="entry name" value="P-loop containing nucleoside triphosphate hydrolases"/>
    <property type="match status" value="1"/>
</dbReference>
<dbReference type="eggNOG" id="ENOG502QS9R">
    <property type="taxonomic scope" value="Eukaryota"/>
</dbReference>
<dbReference type="GeneID" id="101788489"/>
<evidence type="ECO:0000256" key="2">
    <source>
        <dbReference type="ARBA" id="ARBA00022741"/>
    </source>
</evidence>
<dbReference type="GO" id="GO:0003924">
    <property type="term" value="F:GTPase activity"/>
    <property type="evidence" value="ECO:0007669"/>
    <property type="project" value="TreeGrafter"/>
</dbReference>
<dbReference type="OMA" id="DKAMKCA"/>
<dbReference type="GO" id="GO:0005525">
    <property type="term" value="F:GTP binding"/>
    <property type="evidence" value="ECO:0007669"/>
    <property type="project" value="UniProtKB-KW"/>
</dbReference>
<dbReference type="Proteomes" id="UP000005447">
    <property type="component" value="Unassembled WGS sequence"/>
</dbReference>
<dbReference type="AlphaFoldDB" id="A0A286XJK4"/>
<dbReference type="EMBL" id="AAKN02048295">
    <property type="status" value="NOT_ANNOTATED_CDS"/>
    <property type="molecule type" value="Genomic_DNA"/>
</dbReference>
<proteinExistence type="inferred from homology"/>
<keyword evidence="2" id="KW-0547">Nucleotide-binding</keyword>
<sequence>MDALISDFLKNLTQKNFQQLAADFMSQSAAFISNAGGVIPPETLSKIEAVLKEGNLRAAVDIIEEILSEAKNAALEVAVIGGSGTGKSSFINALRGLGHEEEGAAEVGVVEITKKKTPYKHPKYPNVTFWDLPGTGTPTFTPDTYLEAVGFATFDCFIIISSSRFTCNDALLAGKIQEAGKNFYFVRSKVDSDLYNERRGKPQSFQRERVLQLIRDNCLANLYDIGVPDPRIFLVSNFELHDFDFPGLQRTLLGELPAHKRQAFAVMLPTLSDACIELKRGFLKEKIWLDAVKSSALAFIPFMPILKGFDLSEQEACLKLYRKYFGLDDKSIAETAMKLGTSVQDIKGYTRCLDFWALVKDDSTAAKAMRCAESFCSVNGGVTSVVAQFLKACFLRSKFLDTVADDAKLLLHKIINAHI</sequence>
<dbReference type="VEuPathDB" id="HostDB:ENSCPOG00000037129"/>
<evidence type="ECO:0000256" key="1">
    <source>
        <dbReference type="ARBA" id="ARBA00005429"/>
    </source>
</evidence>
<evidence type="ECO:0000256" key="3">
    <source>
        <dbReference type="ARBA" id="ARBA00022801"/>
    </source>
</evidence>
<reference evidence="6" key="2">
    <citation type="submission" date="2025-08" db="UniProtKB">
        <authorList>
            <consortium name="Ensembl"/>
        </authorList>
    </citation>
    <scope>IDENTIFICATION</scope>
    <source>
        <strain evidence="6">2N</strain>
    </source>
</reference>
<evidence type="ECO:0000259" key="5">
    <source>
        <dbReference type="PROSITE" id="PS51716"/>
    </source>
</evidence>
<reference evidence="7" key="1">
    <citation type="journal article" date="2011" name="Nature">
        <title>A high-resolution map of human evolutionary constraint using 29 mammals.</title>
        <authorList>
            <person name="Lindblad-Toh K."/>
            <person name="Garber M."/>
            <person name="Zuk O."/>
            <person name="Lin M.F."/>
            <person name="Parker B.J."/>
            <person name="Washietl S."/>
            <person name="Kheradpour P."/>
            <person name="Ernst J."/>
            <person name="Jordan G."/>
            <person name="Mauceli E."/>
            <person name="Ward L.D."/>
            <person name="Lowe C.B."/>
            <person name="Holloway A.K."/>
            <person name="Clamp M."/>
            <person name="Gnerre S."/>
            <person name="Alfoldi J."/>
            <person name="Beal K."/>
            <person name="Chang J."/>
            <person name="Clawson H."/>
            <person name="Cuff J."/>
            <person name="Di Palma F."/>
            <person name="Fitzgerald S."/>
            <person name="Flicek P."/>
            <person name="Guttman M."/>
            <person name="Hubisz M.J."/>
            <person name="Jaffe D.B."/>
            <person name="Jungreis I."/>
            <person name="Kent W.J."/>
            <person name="Kostka D."/>
            <person name="Lara M."/>
            <person name="Martins A.L."/>
            <person name="Massingham T."/>
            <person name="Moltke I."/>
            <person name="Raney B.J."/>
            <person name="Rasmussen M.D."/>
            <person name="Robinson J."/>
            <person name="Stark A."/>
            <person name="Vilella A.J."/>
            <person name="Wen J."/>
            <person name="Xie X."/>
            <person name="Zody M.C."/>
            <person name="Baldwin J."/>
            <person name="Bloom T."/>
            <person name="Chin C.W."/>
            <person name="Heiman D."/>
            <person name="Nicol R."/>
            <person name="Nusbaum C."/>
            <person name="Young S."/>
            <person name="Wilkinson J."/>
            <person name="Worley K.C."/>
            <person name="Kovar C.L."/>
            <person name="Muzny D.M."/>
            <person name="Gibbs R.A."/>
            <person name="Cree A."/>
            <person name="Dihn H.H."/>
            <person name="Fowler G."/>
            <person name="Jhangiani S."/>
            <person name="Joshi V."/>
            <person name="Lee S."/>
            <person name="Lewis L.R."/>
            <person name="Nazareth L.V."/>
            <person name="Okwuonu G."/>
            <person name="Santibanez J."/>
            <person name="Warren W.C."/>
            <person name="Mardis E.R."/>
            <person name="Weinstock G.M."/>
            <person name="Wilson R.K."/>
            <person name="Delehaunty K."/>
            <person name="Dooling D."/>
            <person name="Fronik C."/>
            <person name="Fulton L."/>
            <person name="Fulton B."/>
            <person name="Graves T."/>
            <person name="Minx P."/>
            <person name="Sodergren E."/>
            <person name="Birney E."/>
            <person name="Margulies E.H."/>
            <person name="Herrero J."/>
            <person name="Green E.D."/>
            <person name="Haussler D."/>
            <person name="Siepel A."/>
            <person name="Goldman N."/>
            <person name="Pollard K.S."/>
            <person name="Pedersen J.S."/>
            <person name="Lander E.S."/>
            <person name="Kellis M."/>
        </authorList>
    </citation>
    <scope>NUCLEOTIDE SEQUENCE [LARGE SCALE GENOMIC DNA]</scope>
    <source>
        <strain evidence="7">2N</strain>
    </source>
</reference>
<evidence type="ECO:0000256" key="4">
    <source>
        <dbReference type="ARBA" id="ARBA00023134"/>
    </source>
</evidence>
<keyword evidence="4" id="KW-0342">GTP-binding</keyword>
<name>A0A286XJK4_CAVPO</name>
<dbReference type="FunCoup" id="A0A286XJK4">
    <property type="interactions" value="237"/>
</dbReference>
<dbReference type="PANTHER" id="PTHR32341">
    <property type="entry name" value="INTERFERON-INDUCIBLE GTPASE"/>
    <property type="match status" value="1"/>
</dbReference>
<dbReference type="InterPro" id="IPR051515">
    <property type="entry name" value="IRG"/>
</dbReference>
<dbReference type="STRING" id="10141.ENSCPOP00000025591"/>
<dbReference type="InterPro" id="IPR030385">
    <property type="entry name" value="G_IRG_dom"/>
</dbReference>
<dbReference type="Gene3D" id="3.40.50.300">
    <property type="entry name" value="P-loop containing nucleotide triphosphate hydrolases"/>
    <property type="match status" value="1"/>
</dbReference>
<dbReference type="Pfam" id="PF05049">
    <property type="entry name" value="IIGP"/>
    <property type="match status" value="1"/>
</dbReference>
<organism evidence="6 7">
    <name type="scientific">Cavia porcellus</name>
    <name type="common">Guinea pig</name>
    <dbReference type="NCBI Taxonomy" id="10141"/>
    <lineage>
        <taxon>Eukaryota</taxon>
        <taxon>Metazoa</taxon>
        <taxon>Chordata</taxon>
        <taxon>Craniata</taxon>
        <taxon>Vertebrata</taxon>
        <taxon>Euteleostomi</taxon>
        <taxon>Mammalia</taxon>
        <taxon>Eutheria</taxon>
        <taxon>Euarchontoglires</taxon>
        <taxon>Glires</taxon>
        <taxon>Rodentia</taxon>
        <taxon>Hystricomorpha</taxon>
        <taxon>Caviidae</taxon>
        <taxon>Cavia</taxon>
    </lineage>
</organism>
<dbReference type="KEGG" id="cpoc:101788489"/>
<keyword evidence="7" id="KW-1185">Reference proteome</keyword>
<comment type="similarity">
    <text evidence="1">Belongs to the TRAFAC class dynamin-like GTPase superfamily. IRG family.</text>
</comment>
<keyword evidence="3" id="KW-0378">Hydrolase</keyword>
<dbReference type="PANTHER" id="PTHR32341:SF13">
    <property type="entry name" value="GTP-BINDING PROTEIN"/>
    <property type="match status" value="1"/>
</dbReference>
<gene>
    <name evidence="6" type="primary">LOC101788489</name>
</gene>
<dbReference type="InterPro" id="IPR027417">
    <property type="entry name" value="P-loop_NTPase"/>
</dbReference>
<accession>A0A286XJK4</accession>
<dbReference type="GO" id="GO:0035458">
    <property type="term" value="P:cellular response to interferon-beta"/>
    <property type="evidence" value="ECO:0007669"/>
    <property type="project" value="TreeGrafter"/>
</dbReference>
<dbReference type="GO" id="GO:0000045">
    <property type="term" value="P:autophagosome assembly"/>
    <property type="evidence" value="ECO:0007669"/>
    <property type="project" value="TreeGrafter"/>
</dbReference>
<dbReference type="PROSITE" id="PS51716">
    <property type="entry name" value="G_IRG"/>
    <property type="match status" value="1"/>
</dbReference>
<evidence type="ECO:0000313" key="6">
    <source>
        <dbReference type="Ensembl" id="ENSCPOP00000025591.1"/>
    </source>
</evidence>
<reference evidence="6" key="3">
    <citation type="submission" date="2025-09" db="UniProtKB">
        <authorList>
            <consortium name="Ensembl"/>
        </authorList>
    </citation>
    <scope>IDENTIFICATION</scope>
    <source>
        <strain evidence="6">2N</strain>
    </source>
</reference>
<dbReference type="InParanoid" id="A0A286XJK4"/>
<evidence type="ECO:0000313" key="7">
    <source>
        <dbReference type="Proteomes" id="UP000005447"/>
    </source>
</evidence>
<dbReference type="GO" id="GO:0045087">
    <property type="term" value="P:innate immune response"/>
    <property type="evidence" value="ECO:0007669"/>
    <property type="project" value="TreeGrafter"/>
</dbReference>
<dbReference type="CDD" id="cd04104">
    <property type="entry name" value="p47_IIGP_like"/>
    <property type="match status" value="1"/>
</dbReference>
<dbReference type="GeneTree" id="ENSGT00950000183007"/>
<dbReference type="Bgee" id="ENSCPOG00000037129">
    <property type="expression patterns" value="Expressed in ovary and 9 other cell types or tissues"/>
</dbReference>
<dbReference type="OrthoDB" id="422720at2759"/>
<dbReference type="FunFam" id="3.40.50.300:FF:000541">
    <property type="entry name" value="Immunity related GTPase M"/>
    <property type="match status" value="1"/>
</dbReference>